<organism evidence="1 2">
    <name type="scientific">Amycolatopsis taiwanensis</name>
    <dbReference type="NCBI Taxonomy" id="342230"/>
    <lineage>
        <taxon>Bacteria</taxon>
        <taxon>Bacillati</taxon>
        <taxon>Actinomycetota</taxon>
        <taxon>Actinomycetes</taxon>
        <taxon>Pseudonocardiales</taxon>
        <taxon>Pseudonocardiaceae</taxon>
        <taxon>Amycolatopsis</taxon>
    </lineage>
</organism>
<dbReference type="EMBL" id="BSTI01000017">
    <property type="protein sequence ID" value="GLY69638.1"/>
    <property type="molecule type" value="Genomic_DNA"/>
</dbReference>
<accession>A0A9W6VFI2</accession>
<reference evidence="1" key="1">
    <citation type="submission" date="2023-03" db="EMBL/GenBank/DDBJ databases">
        <title>Amycolatopsis taiwanensis NBRC 103393.</title>
        <authorList>
            <person name="Ichikawa N."/>
            <person name="Sato H."/>
            <person name="Tonouchi N."/>
        </authorList>
    </citation>
    <scope>NUCLEOTIDE SEQUENCE</scope>
    <source>
        <strain evidence="1">NBRC 103393</strain>
    </source>
</reference>
<dbReference type="InterPro" id="IPR023214">
    <property type="entry name" value="HAD_sf"/>
</dbReference>
<dbReference type="AlphaFoldDB" id="A0A9W6VFI2"/>
<evidence type="ECO:0008006" key="3">
    <source>
        <dbReference type="Google" id="ProtNLM"/>
    </source>
</evidence>
<dbReference type="Proteomes" id="UP001165136">
    <property type="component" value="Unassembled WGS sequence"/>
</dbReference>
<gene>
    <name evidence="1" type="ORF">Atai01_62570</name>
</gene>
<evidence type="ECO:0000313" key="1">
    <source>
        <dbReference type="EMBL" id="GLY69638.1"/>
    </source>
</evidence>
<dbReference type="Gene3D" id="3.40.50.1000">
    <property type="entry name" value="HAD superfamily/HAD-like"/>
    <property type="match status" value="1"/>
</dbReference>
<dbReference type="InterPro" id="IPR036412">
    <property type="entry name" value="HAD-like_sf"/>
</dbReference>
<keyword evidence="2" id="KW-1185">Reference proteome</keyword>
<evidence type="ECO:0000313" key="2">
    <source>
        <dbReference type="Proteomes" id="UP001165136"/>
    </source>
</evidence>
<sequence>MVARRLILFDVDGVLVERGRLVRPAGAAEGLARLRHQSDAVLSVATVDDKKIALRKLNAIGVDRYLDLEVGAYGPKPAEPSTLVDIARDRASAAYGCEFEVLAVTAGPAADVAWLRQAVDVLIALAPAGDEEPADGLREAGADHVVANLFDVADLVTSVPAN</sequence>
<dbReference type="RefSeq" id="WP_285489117.1">
    <property type="nucleotide sequence ID" value="NZ_BSTI01000017.1"/>
</dbReference>
<proteinExistence type="predicted"/>
<comment type="caution">
    <text evidence="1">The sequence shown here is derived from an EMBL/GenBank/DDBJ whole genome shotgun (WGS) entry which is preliminary data.</text>
</comment>
<dbReference type="SUPFAM" id="SSF56784">
    <property type="entry name" value="HAD-like"/>
    <property type="match status" value="1"/>
</dbReference>
<protein>
    <recommendedName>
        <fullName evidence="3">Haloacid dehalogenase</fullName>
    </recommendedName>
</protein>
<name>A0A9W6VFI2_9PSEU</name>